<dbReference type="InterPro" id="IPR012349">
    <property type="entry name" value="Split_barrel_FMN-bd"/>
</dbReference>
<dbReference type="Gene3D" id="2.30.110.10">
    <property type="entry name" value="Electron Transport, Fmn-binding Protein, Chain A"/>
    <property type="match status" value="1"/>
</dbReference>
<organism evidence="3 4">
    <name type="scientific">Jiangella alkaliphila</name>
    <dbReference type="NCBI Taxonomy" id="419479"/>
    <lineage>
        <taxon>Bacteria</taxon>
        <taxon>Bacillati</taxon>
        <taxon>Actinomycetota</taxon>
        <taxon>Actinomycetes</taxon>
        <taxon>Jiangellales</taxon>
        <taxon>Jiangellaceae</taxon>
        <taxon>Jiangella</taxon>
    </lineage>
</organism>
<dbReference type="NCBIfam" id="TIGR03666">
    <property type="entry name" value="Rv2061_F420"/>
    <property type="match status" value="1"/>
</dbReference>
<dbReference type="Pfam" id="PF01243">
    <property type="entry name" value="PNPOx_N"/>
    <property type="match status" value="1"/>
</dbReference>
<dbReference type="Proteomes" id="UP000182977">
    <property type="component" value="Chromosome I"/>
</dbReference>
<dbReference type="GO" id="GO:0005829">
    <property type="term" value="C:cytosol"/>
    <property type="evidence" value="ECO:0007669"/>
    <property type="project" value="TreeGrafter"/>
</dbReference>
<evidence type="ECO:0000313" key="3">
    <source>
        <dbReference type="EMBL" id="SDU71519.1"/>
    </source>
</evidence>
<dbReference type="OrthoDB" id="5738083at2"/>
<feature type="domain" description="Pyridoxamine 5'-phosphate oxidase N-terminal" evidence="2">
    <location>
        <begin position="15"/>
        <end position="128"/>
    </location>
</feature>
<dbReference type="PANTHER" id="PTHR35176">
    <property type="entry name" value="HEME OXYGENASE HI_0854-RELATED"/>
    <property type="match status" value="1"/>
</dbReference>
<reference evidence="4" key="1">
    <citation type="submission" date="2016-10" db="EMBL/GenBank/DDBJ databases">
        <authorList>
            <person name="Varghese N."/>
            <person name="Submissions S."/>
        </authorList>
    </citation>
    <scope>NUCLEOTIDE SEQUENCE [LARGE SCALE GENOMIC DNA]</scope>
    <source>
        <strain evidence="4">DSM 45079</strain>
    </source>
</reference>
<protein>
    <recommendedName>
        <fullName evidence="2">Pyridoxamine 5'-phosphate oxidase N-terminal domain-containing protein</fullName>
    </recommendedName>
</protein>
<dbReference type="EMBL" id="LT629791">
    <property type="protein sequence ID" value="SDU71519.1"/>
    <property type="molecule type" value="Genomic_DNA"/>
</dbReference>
<sequence length="135" mass="14850">MTDIQSVQTVPSFDVLAGADCVLLTTFRRDGTAVATPLAHVVEDGVVYVSTMADSGKVKRLRRDATVTIANCTLRGKPTGPTYHGVATVLSGEEGERAIRRTEVKHWVNRPIHFYQRRLRRRVVVGLAIRPAPLS</sequence>
<dbReference type="SUPFAM" id="SSF50475">
    <property type="entry name" value="FMN-binding split barrel"/>
    <property type="match status" value="1"/>
</dbReference>
<dbReference type="InterPro" id="IPR011576">
    <property type="entry name" value="Pyridox_Oxase_N"/>
</dbReference>
<dbReference type="GO" id="GO:0016627">
    <property type="term" value="F:oxidoreductase activity, acting on the CH-CH group of donors"/>
    <property type="evidence" value="ECO:0007669"/>
    <property type="project" value="TreeGrafter"/>
</dbReference>
<dbReference type="PANTHER" id="PTHR35176:SF11">
    <property type="entry name" value="PYRIDOXAMINE 5'-PHOSPHATE OXIDASE FAMILY PROTEIN"/>
    <property type="match status" value="1"/>
</dbReference>
<evidence type="ECO:0000259" key="2">
    <source>
        <dbReference type="Pfam" id="PF01243"/>
    </source>
</evidence>
<dbReference type="AlphaFoldDB" id="A0A1H2KS88"/>
<name>A0A1H2KS88_9ACTN</name>
<dbReference type="GO" id="GO:0070967">
    <property type="term" value="F:coenzyme F420 binding"/>
    <property type="evidence" value="ECO:0007669"/>
    <property type="project" value="TreeGrafter"/>
</dbReference>
<gene>
    <name evidence="3" type="ORF">SAMN04488563_4198</name>
</gene>
<dbReference type="InterPro" id="IPR019965">
    <property type="entry name" value="PPOX_F420-dep_Rv2061_put"/>
</dbReference>
<evidence type="ECO:0000256" key="1">
    <source>
        <dbReference type="ARBA" id="ARBA00023002"/>
    </source>
</evidence>
<proteinExistence type="predicted"/>
<keyword evidence="4" id="KW-1185">Reference proteome</keyword>
<dbReference type="InterPro" id="IPR052019">
    <property type="entry name" value="F420H2_bilvrd_red/Heme_oxyg"/>
</dbReference>
<dbReference type="RefSeq" id="WP_046768580.1">
    <property type="nucleotide sequence ID" value="NZ_KQ061226.1"/>
</dbReference>
<keyword evidence="1" id="KW-0560">Oxidoreductase</keyword>
<dbReference type="STRING" id="419479.SAMN04488563_4198"/>
<evidence type="ECO:0000313" key="4">
    <source>
        <dbReference type="Proteomes" id="UP000182977"/>
    </source>
</evidence>
<accession>A0A1H2KS88</accession>